<reference evidence="7 8" key="1">
    <citation type="submission" date="2021-02" db="EMBL/GenBank/DDBJ databases">
        <title>Variation within the Batrachochytrium salamandrivorans European outbreak.</title>
        <authorList>
            <person name="Kelly M."/>
            <person name="Pasmans F."/>
            <person name="Shea T.P."/>
            <person name="Munoz J.F."/>
            <person name="Carranza S."/>
            <person name="Cuomo C.A."/>
            <person name="Martel A."/>
        </authorList>
    </citation>
    <scope>NUCLEOTIDE SEQUENCE [LARGE SCALE GENOMIC DNA]</scope>
    <source>
        <strain evidence="7 8">AMFP18/2</strain>
    </source>
</reference>
<accession>A0ABQ8FE30</accession>
<proteinExistence type="predicted"/>
<feature type="compositionally biased region" description="Low complexity" evidence="5">
    <location>
        <begin position="21"/>
        <end position="43"/>
    </location>
</feature>
<feature type="compositionally biased region" description="Polar residues" evidence="5">
    <location>
        <begin position="137"/>
        <end position="150"/>
    </location>
</feature>
<feature type="compositionally biased region" description="Low complexity" evidence="5">
    <location>
        <begin position="53"/>
        <end position="75"/>
    </location>
</feature>
<dbReference type="Gene3D" id="3.30.40.10">
    <property type="entry name" value="Zinc/RING finger domain, C3HC4 (zinc finger)"/>
    <property type="match status" value="1"/>
</dbReference>
<dbReference type="PROSITE" id="PS50178">
    <property type="entry name" value="ZF_FYVE"/>
    <property type="match status" value="1"/>
</dbReference>
<organism evidence="7 8">
    <name type="scientific">Batrachochytrium salamandrivorans</name>
    <dbReference type="NCBI Taxonomy" id="1357716"/>
    <lineage>
        <taxon>Eukaryota</taxon>
        <taxon>Fungi</taxon>
        <taxon>Fungi incertae sedis</taxon>
        <taxon>Chytridiomycota</taxon>
        <taxon>Chytridiomycota incertae sedis</taxon>
        <taxon>Chytridiomycetes</taxon>
        <taxon>Rhizophydiales</taxon>
        <taxon>Rhizophydiales incertae sedis</taxon>
        <taxon>Batrachochytrium</taxon>
    </lineage>
</organism>
<feature type="region of interest" description="Disordered" evidence="5">
    <location>
        <begin position="21"/>
        <end position="153"/>
    </location>
</feature>
<dbReference type="InterPro" id="IPR017455">
    <property type="entry name" value="Znf_FYVE-rel"/>
</dbReference>
<dbReference type="InterPro" id="IPR011011">
    <property type="entry name" value="Znf_FYVE_PHD"/>
</dbReference>
<dbReference type="Pfam" id="PF01363">
    <property type="entry name" value="FYVE"/>
    <property type="match status" value="1"/>
</dbReference>
<evidence type="ECO:0000256" key="2">
    <source>
        <dbReference type="ARBA" id="ARBA00022771"/>
    </source>
</evidence>
<dbReference type="Proteomes" id="UP001648503">
    <property type="component" value="Unassembled WGS sequence"/>
</dbReference>
<dbReference type="SUPFAM" id="SSF81995">
    <property type="entry name" value="beta-sandwich domain of Sec23/24"/>
    <property type="match status" value="1"/>
</dbReference>
<feature type="compositionally biased region" description="Low complexity" evidence="5">
    <location>
        <begin position="119"/>
        <end position="130"/>
    </location>
</feature>
<keyword evidence="2 4" id="KW-0863">Zinc-finger</keyword>
<comment type="caution">
    <text evidence="7">The sequence shown here is derived from an EMBL/GenBank/DDBJ whole genome shotgun (WGS) entry which is preliminary data.</text>
</comment>
<sequence length="286" mass="31752">MQQQQKLQLQKQPLSVASYAQTQLPLQQQRQQLQQQPHQQQQHNMPSPSGLDQRPQFQQRQSQFVSRQGSRQGSSAIGDISRLGRGLRTNLPSQSDSNLSVHTPSLFDHFSSSGTRLTGNGSSSSLPGGPSRKDVNSKTPSFNGSPVASDTSHRFVTGAPTRDHWKSDAYAPECSLCGQRFSLLIRRHHCRRCGDIFCSSCCDVTVRLDQNAAFHPAGLICRVCQPCYKEFQSHLIPLKTPQPALDDSLDNDDEANSIPINLKENVKDVAETPMLSVPTDWAWSTF</sequence>
<dbReference type="InterPro" id="IPR052113">
    <property type="entry name" value="FYVE-type_Zinc_Finger"/>
</dbReference>
<evidence type="ECO:0000256" key="4">
    <source>
        <dbReference type="PROSITE-ProRule" id="PRU00091"/>
    </source>
</evidence>
<evidence type="ECO:0000259" key="6">
    <source>
        <dbReference type="PROSITE" id="PS50178"/>
    </source>
</evidence>
<dbReference type="SUPFAM" id="SSF57903">
    <property type="entry name" value="FYVE/PHD zinc finger"/>
    <property type="match status" value="1"/>
</dbReference>
<gene>
    <name evidence="7" type="ORF">BASA50_005167</name>
</gene>
<keyword evidence="3" id="KW-0862">Zinc</keyword>
<keyword evidence="1" id="KW-0479">Metal-binding</keyword>
<dbReference type="PANTHER" id="PTHR39490:SF13">
    <property type="entry name" value="FYVE-TYPE DOMAIN-CONTAINING PROTEIN"/>
    <property type="match status" value="1"/>
</dbReference>
<evidence type="ECO:0000256" key="3">
    <source>
        <dbReference type="ARBA" id="ARBA00022833"/>
    </source>
</evidence>
<keyword evidence="8" id="KW-1185">Reference proteome</keyword>
<dbReference type="SMART" id="SM00064">
    <property type="entry name" value="FYVE"/>
    <property type="match status" value="1"/>
</dbReference>
<dbReference type="InterPro" id="IPR013083">
    <property type="entry name" value="Znf_RING/FYVE/PHD"/>
</dbReference>
<dbReference type="PANTHER" id="PTHR39490">
    <property type="entry name" value="ARRESTIN DOMAIN-CONTAINING PROTEIN D"/>
    <property type="match status" value="1"/>
</dbReference>
<dbReference type="EMBL" id="JAFCIX010000227">
    <property type="protein sequence ID" value="KAH6596462.1"/>
    <property type="molecule type" value="Genomic_DNA"/>
</dbReference>
<evidence type="ECO:0000256" key="5">
    <source>
        <dbReference type="SAM" id="MobiDB-lite"/>
    </source>
</evidence>
<dbReference type="CDD" id="cd15760">
    <property type="entry name" value="FYVE_scVPS27p_like"/>
    <property type="match status" value="1"/>
</dbReference>
<feature type="compositionally biased region" description="Polar residues" evidence="5">
    <location>
        <begin position="90"/>
        <end position="103"/>
    </location>
</feature>
<protein>
    <recommendedName>
        <fullName evidence="6">FYVE-type domain-containing protein</fullName>
    </recommendedName>
</protein>
<evidence type="ECO:0000313" key="8">
    <source>
        <dbReference type="Proteomes" id="UP001648503"/>
    </source>
</evidence>
<dbReference type="InterPro" id="IPR000306">
    <property type="entry name" value="Znf_FYVE"/>
</dbReference>
<name>A0ABQ8FE30_9FUNG</name>
<evidence type="ECO:0000313" key="7">
    <source>
        <dbReference type="EMBL" id="KAH6596462.1"/>
    </source>
</evidence>
<evidence type="ECO:0000256" key="1">
    <source>
        <dbReference type="ARBA" id="ARBA00022723"/>
    </source>
</evidence>
<feature type="domain" description="FYVE-type" evidence="6">
    <location>
        <begin position="168"/>
        <end position="232"/>
    </location>
</feature>